<accession>A0A3M6TUU6</accession>
<gene>
    <name evidence="1" type="ORF">pdam_00017478</name>
</gene>
<comment type="caution">
    <text evidence="1">The sequence shown here is derived from an EMBL/GenBank/DDBJ whole genome shotgun (WGS) entry which is preliminary data.</text>
</comment>
<organism evidence="1 2">
    <name type="scientific">Pocillopora damicornis</name>
    <name type="common">Cauliflower coral</name>
    <name type="synonym">Millepora damicornis</name>
    <dbReference type="NCBI Taxonomy" id="46731"/>
    <lineage>
        <taxon>Eukaryota</taxon>
        <taxon>Metazoa</taxon>
        <taxon>Cnidaria</taxon>
        <taxon>Anthozoa</taxon>
        <taxon>Hexacorallia</taxon>
        <taxon>Scleractinia</taxon>
        <taxon>Astrocoeniina</taxon>
        <taxon>Pocilloporidae</taxon>
        <taxon>Pocillopora</taxon>
    </lineage>
</organism>
<keyword evidence="2" id="KW-1185">Reference proteome</keyword>
<dbReference type="EMBL" id="RCHS01002864">
    <property type="protein sequence ID" value="RMX45173.1"/>
    <property type="molecule type" value="Genomic_DNA"/>
</dbReference>
<sequence>QVSSEKSLTCNNPKLIAKLRQDFRQKISRKTTSVVRMNPRRGFLCRALGKSERILARYFKGINWPEKFHGVDRDVVCGVRAIWRREFAISVSNFKEFSLPKRNFCKILILYRVLDTERNWYDKEAVPEGRYENLPLSMTRERNELFSYNSEKTKNWASASSSYRCIFRMKIQTGRQLQEKLACLFKI</sequence>
<feature type="non-terminal residue" evidence="1">
    <location>
        <position position="1"/>
    </location>
</feature>
<evidence type="ECO:0000313" key="1">
    <source>
        <dbReference type="EMBL" id="RMX45173.1"/>
    </source>
</evidence>
<feature type="non-terminal residue" evidence="1">
    <location>
        <position position="187"/>
    </location>
</feature>
<protein>
    <submittedName>
        <fullName evidence="1">Uncharacterized protein</fullName>
    </submittedName>
</protein>
<evidence type="ECO:0000313" key="2">
    <source>
        <dbReference type="Proteomes" id="UP000275408"/>
    </source>
</evidence>
<reference evidence="1 2" key="1">
    <citation type="journal article" date="2018" name="Sci. Rep.">
        <title>Comparative analysis of the Pocillopora damicornis genome highlights role of immune system in coral evolution.</title>
        <authorList>
            <person name="Cunning R."/>
            <person name="Bay R.A."/>
            <person name="Gillette P."/>
            <person name="Baker A.C."/>
            <person name="Traylor-Knowles N."/>
        </authorList>
    </citation>
    <scope>NUCLEOTIDE SEQUENCE [LARGE SCALE GENOMIC DNA]</scope>
    <source>
        <strain evidence="1">RSMAS</strain>
        <tissue evidence="1">Whole animal</tissue>
    </source>
</reference>
<proteinExistence type="predicted"/>
<dbReference type="AlphaFoldDB" id="A0A3M6TUU6"/>
<dbReference type="Proteomes" id="UP000275408">
    <property type="component" value="Unassembled WGS sequence"/>
</dbReference>
<name>A0A3M6TUU6_POCDA</name>